<feature type="compositionally biased region" description="Basic residues" evidence="1">
    <location>
        <begin position="298"/>
        <end position="309"/>
    </location>
</feature>
<feature type="region of interest" description="Disordered" evidence="1">
    <location>
        <begin position="471"/>
        <end position="501"/>
    </location>
</feature>
<reference evidence="2" key="1">
    <citation type="submission" date="2019-10" db="EMBL/GenBank/DDBJ databases">
        <authorList>
            <person name="Nor Muhammad N."/>
        </authorList>
    </citation>
    <scope>NUCLEOTIDE SEQUENCE</scope>
</reference>
<gene>
    <name evidence="2" type="primary">Q87AN1</name>
</gene>
<protein>
    <submittedName>
        <fullName evidence="2">Hemagglutinin-like protein</fullName>
    </submittedName>
</protein>
<feature type="region of interest" description="Disordered" evidence="1">
    <location>
        <begin position="284"/>
        <end position="322"/>
    </location>
</feature>
<feature type="compositionally biased region" description="Basic and acidic residues" evidence="1">
    <location>
        <begin position="484"/>
        <end position="501"/>
    </location>
</feature>
<evidence type="ECO:0000256" key="1">
    <source>
        <dbReference type="SAM" id="MobiDB-lite"/>
    </source>
</evidence>
<accession>A0A5K1JWK2</accession>
<sequence>MSRSLLDLIKEPFGPFLEEEALTSTVPNTTLKNVVALECLLLEGNGRITGLDECEKFQPEYNKELFEDEKVPVRFHGILEIQRLTWLTPEAHAAIEEELRNRDLAAHPRSNSGGRTSGLTLKNLYGPSSQLKVKVKIQGTQANSAVYLFCSNFHANNRTPLEKRTPKWFVERYCKHLALHGPARLHRPIFSQTDSDIERNTPGRMKRGREHVLRHVSRAEVYSRIAEHAEWLIHEQSMDSLGKWIDVEVWRAWLRRLDYWRRMARESGRSFGVWDGDEVDIEDDMSVDDLPLPPDPIKRKKKPTKKNTRRTSGVVAPTGADLYPPQLPEVDLSMMRTYDPDFSPPSTTLGSPVSPPSRPGTPTDPSLLEALPLEMFHPPNVNSLLIWPCPWKGCFHLIDLLHLTNEDLDHPEIPEEDKRRLRSKNVSWDGNDIWARDAFAYMVDKHHRWHLEELGIAIGEVNSRYRLRWKTPASHPQPSQFRQVKVDDRDPIPEQVKEEDL</sequence>
<name>A0A5K1JWK2_9APHY</name>
<dbReference type="AlphaFoldDB" id="A0A5K1JWK2"/>
<proteinExistence type="predicted"/>
<dbReference type="EMBL" id="LR725876">
    <property type="protein sequence ID" value="VWO96736.1"/>
    <property type="molecule type" value="Genomic_DNA"/>
</dbReference>
<organism evidence="2">
    <name type="scientific">Ganoderma boninense</name>
    <dbReference type="NCBI Taxonomy" id="34458"/>
    <lineage>
        <taxon>Eukaryota</taxon>
        <taxon>Fungi</taxon>
        <taxon>Dikarya</taxon>
        <taxon>Basidiomycota</taxon>
        <taxon>Agaricomycotina</taxon>
        <taxon>Agaricomycetes</taxon>
        <taxon>Polyporales</taxon>
        <taxon>Polyporaceae</taxon>
        <taxon>Ganoderma</taxon>
    </lineage>
</organism>
<evidence type="ECO:0000313" key="2">
    <source>
        <dbReference type="EMBL" id="VWO96736.1"/>
    </source>
</evidence>
<feature type="region of interest" description="Disordered" evidence="1">
    <location>
        <begin position="337"/>
        <end position="364"/>
    </location>
</feature>